<keyword evidence="4 9" id="KW-0997">Cell inner membrane</keyword>
<comment type="subcellular location">
    <subcellularLocation>
        <location evidence="1 9">Cell inner membrane</location>
        <topology evidence="1 9">Multi-pass membrane protein</topology>
    </subcellularLocation>
</comment>
<keyword evidence="3" id="KW-1003">Cell membrane</keyword>
<keyword evidence="12" id="KW-1185">Reference proteome</keyword>
<evidence type="ECO:0000259" key="10">
    <source>
        <dbReference type="Pfam" id="PF04290"/>
    </source>
</evidence>
<evidence type="ECO:0000256" key="2">
    <source>
        <dbReference type="ARBA" id="ARBA00022448"/>
    </source>
</evidence>
<comment type="similarity">
    <text evidence="8 9">Belongs to the TRAP transporter small permease family.</text>
</comment>
<comment type="subunit">
    <text evidence="9">The complex comprises the extracytoplasmic solute receptor protein and the two transmembrane proteins.</text>
</comment>
<evidence type="ECO:0000313" key="11">
    <source>
        <dbReference type="EMBL" id="MEX0372403.1"/>
    </source>
</evidence>
<reference evidence="11 12" key="1">
    <citation type="submission" date="2024-02" db="EMBL/GenBank/DDBJ databases">
        <title>New especies of Spiribacter isolated from saline water.</title>
        <authorList>
            <person name="Leon M.J."/>
            <person name="De La Haba R."/>
            <person name="Sanchez-Porro C."/>
            <person name="Ventosa A."/>
        </authorList>
    </citation>
    <scope>NUCLEOTIDE SEQUENCE [LARGE SCALE GENOMIC DNA]</scope>
    <source>
        <strain evidence="12">ag22IC6-196</strain>
    </source>
</reference>
<dbReference type="PANTHER" id="PTHR35011:SF4">
    <property type="entry name" value="SLL1102 PROTEIN"/>
    <property type="match status" value="1"/>
</dbReference>
<feature type="transmembrane region" description="Helical" evidence="9">
    <location>
        <begin position="101"/>
        <end position="123"/>
    </location>
</feature>
<keyword evidence="2 9" id="KW-0813">Transport</keyword>
<organism evidence="11 12">
    <name type="scientific">Spiribacter roseus</name>
    <dbReference type="NCBI Taxonomy" id="1855875"/>
    <lineage>
        <taxon>Bacteria</taxon>
        <taxon>Pseudomonadati</taxon>
        <taxon>Pseudomonadota</taxon>
        <taxon>Gammaproteobacteria</taxon>
        <taxon>Chromatiales</taxon>
        <taxon>Ectothiorhodospiraceae</taxon>
        <taxon>Spiribacter</taxon>
    </lineage>
</organism>
<evidence type="ECO:0000256" key="5">
    <source>
        <dbReference type="ARBA" id="ARBA00022692"/>
    </source>
</evidence>
<comment type="function">
    <text evidence="9">Part of the tripartite ATP-independent periplasmic (TRAP) transport system.</text>
</comment>
<evidence type="ECO:0000256" key="9">
    <source>
        <dbReference type="RuleBase" id="RU369079"/>
    </source>
</evidence>
<comment type="caution">
    <text evidence="11">The sequence shown here is derived from an EMBL/GenBank/DDBJ whole genome shotgun (WGS) entry which is preliminary data.</text>
</comment>
<accession>A0ABV3RZ05</accession>
<name>A0ABV3RZ05_9GAMM</name>
<dbReference type="EMBL" id="JBAKFG010000001">
    <property type="protein sequence ID" value="MEX0372403.1"/>
    <property type="molecule type" value="Genomic_DNA"/>
</dbReference>
<protein>
    <recommendedName>
        <fullName evidence="9">TRAP transporter small permease protein</fullName>
    </recommendedName>
</protein>
<evidence type="ECO:0000256" key="8">
    <source>
        <dbReference type="ARBA" id="ARBA00038436"/>
    </source>
</evidence>
<keyword evidence="7 9" id="KW-0472">Membrane</keyword>
<gene>
    <name evidence="11" type="ORF">V6X51_03020</name>
</gene>
<feature type="transmembrane region" description="Helical" evidence="9">
    <location>
        <begin position="29"/>
        <end position="47"/>
    </location>
</feature>
<dbReference type="PANTHER" id="PTHR35011">
    <property type="entry name" value="2,3-DIKETO-L-GULONATE TRAP TRANSPORTER SMALL PERMEASE PROTEIN YIAM"/>
    <property type="match status" value="1"/>
</dbReference>
<dbReference type="Proteomes" id="UP001556636">
    <property type="component" value="Unassembled WGS sequence"/>
</dbReference>
<feature type="transmembrane region" description="Helical" evidence="9">
    <location>
        <begin position="59"/>
        <end position="80"/>
    </location>
</feature>
<dbReference type="InterPro" id="IPR055348">
    <property type="entry name" value="DctQ"/>
</dbReference>
<dbReference type="InterPro" id="IPR007387">
    <property type="entry name" value="TRAP_DctQ"/>
</dbReference>
<dbReference type="RefSeq" id="WP_235011820.1">
    <property type="nucleotide sequence ID" value="NZ_CP016382.1"/>
</dbReference>
<evidence type="ECO:0000256" key="4">
    <source>
        <dbReference type="ARBA" id="ARBA00022519"/>
    </source>
</evidence>
<dbReference type="Pfam" id="PF04290">
    <property type="entry name" value="DctQ"/>
    <property type="match status" value="1"/>
</dbReference>
<evidence type="ECO:0000256" key="3">
    <source>
        <dbReference type="ARBA" id="ARBA00022475"/>
    </source>
</evidence>
<evidence type="ECO:0000313" key="12">
    <source>
        <dbReference type="Proteomes" id="UP001556636"/>
    </source>
</evidence>
<sequence length="180" mass="19226">MSGRVMRGLLTLSGMIDALSDRVGRALRWVAMLMIALGVINVIGRYLGAELGMQLSSNALLEGQIQAFAVIFLLGSAYLLRHDGHIRVDILQSRFSARTRAWVDLLGALLALVPFCGVMLLNGVDYVALAWARGEVSPNPGGLPLYPIKTVILIGFALLLAQGISQAIKAAATLTGREAQ</sequence>
<keyword evidence="6 9" id="KW-1133">Transmembrane helix</keyword>
<keyword evidence="5 9" id="KW-0812">Transmembrane</keyword>
<evidence type="ECO:0000256" key="6">
    <source>
        <dbReference type="ARBA" id="ARBA00022989"/>
    </source>
</evidence>
<evidence type="ECO:0000256" key="1">
    <source>
        <dbReference type="ARBA" id="ARBA00004429"/>
    </source>
</evidence>
<evidence type="ECO:0000256" key="7">
    <source>
        <dbReference type="ARBA" id="ARBA00023136"/>
    </source>
</evidence>
<feature type="domain" description="Tripartite ATP-independent periplasmic transporters DctQ component" evidence="10">
    <location>
        <begin position="34"/>
        <end position="171"/>
    </location>
</feature>
<feature type="transmembrane region" description="Helical" evidence="9">
    <location>
        <begin position="143"/>
        <end position="161"/>
    </location>
</feature>
<proteinExistence type="inferred from homology"/>